<dbReference type="AlphaFoldDB" id="A0A1V1NUA7"/>
<protein>
    <submittedName>
        <fullName evidence="1">Uncharacterized protein</fullName>
    </submittedName>
</protein>
<accession>A0A1V1NUA7</accession>
<comment type="caution">
    <text evidence="1">The sequence shown here is derived from an EMBL/GenBank/DDBJ whole genome shotgun (WGS) entry which is preliminary data.</text>
</comment>
<reference evidence="2" key="1">
    <citation type="submission" date="2012-11" db="EMBL/GenBank/DDBJ databases">
        <authorList>
            <person name="Lucero-Rivera Y.E."/>
            <person name="Tovar-Ramirez D."/>
        </authorList>
    </citation>
    <scope>NUCLEOTIDE SEQUENCE [LARGE SCALE GENOMIC DNA]</scope>
    <source>
        <strain evidence="2">Araruama</strain>
    </source>
</reference>
<dbReference type="EMBL" id="ATBP01002198">
    <property type="protein sequence ID" value="ETR66148.1"/>
    <property type="molecule type" value="Genomic_DNA"/>
</dbReference>
<evidence type="ECO:0000313" key="1">
    <source>
        <dbReference type="EMBL" id="ETR66148.1"/>
    </source>
</evidence>
<gene>
    <name evidence="1" type="ORF">OMM_13179</name>
</gene>
<name>A0A1V1NUA7_9BACT</name>
<organism evidence="1 2">
    <name type="scientific">Candidatus Magnetoglobus multicellularis str. Araruama</name>
    <dbReference type="NCBI Taxonomy" id="890399"/>
    <lineage>
        <taxon>Bacteria</taxon>
        <taxon>Pseudomonadati</taxon>
        <taxon>Thermodesulfobacteriota</taxon>
        <taxon>Desulfobacteria</taxon>
        <taxon>Desulfobacterales</taxon>
        <taxon>Desulfobacteraceae</taxon>
        <taxon>Candidatus Magnetoglobus</taxon>
    </lineage>
</organism>
<dbReference type="Proteomes" id="UP000189670">
    <property type="component" value="Unassembled WGS sequence"/>
</dbReference>
<proteinExistence type="predicted"/>
<evidence type="ECO:0000313" key="2">
    <source>
        <dbReference type="Proteomes" id="UP000189670"/>
    </source>
</evidence>
<sequence length="94" mass="11054">MNTNSILRYLGYLLKSYIHYKTDFENELPEIQVEEDLTDRAKFDPGLKEFKFKSISFDFTYSDLLSFIGKEAKRIGEKKSIWISGTTPNQVEKF</sequence>